<dbReference type="PANTHER" id="PTHR12898:SF1">
    <property type="entry name" value="MEDIATOR OF RNA POLYMERASE II TRANSCRIPTION SUBUNIT 24"/>
    <property type="match status" value="1"/>
</dbReference>
<reference evidence="10 11" key="1">
    <citation type="journal article" date="2018" name="Nat. Ecol. Evol.">
        <title>Genomic signatures of mitonuclear coevolution across populations of Tigriopus californicus.</title>
        <authorList>
            <person name="Barreto F.S."/>
            <person name="Watson E.T."/>
            <person name="Lima T.G."/>
            <person name="Willett C.S."/>
            <person name="Edmands S."/>
            <person name="Li W."/>
            <person name="Burton R.S."/>
        </authorList>
    </citation>
    <scope>NUCLEOTIDE SEQUENCE [LARGE SCALE GENOMIC DNA]</scope>
    <source>
        <strain evidence="10 11">San Diego</strain>
    </source>
</reference>
<evidence type="ECO:0000256" key="1">
    <source>
        <dbReference type="ARBA" id="ARBA00004123"/>
    </source>
</evidence>
<keyword evidence="6" id="KW-0804">Transcription</keyword>
<evidence type="ECO:0000256" key="2">
    <source>
        <dbReference type="ARBA" id="ARBA00007864"/>
    </source>
</evidence>
<dbReference type="EMBL" id="VCGU01000003">
    <property type="protein sequence ID" value="TRY78301.1"/>
    <property type="molecule type" value="Genomic_DNA"/>
</dbReference>
<feature type="region of interest" description="Disordered" evidence="9">
    <location>
        <begin position="879"/>
        <end position="906"/>
    </location>
</feature>
<proteinExistence type="inferred from homology"/>
<accession>A0A553PKU2</accession>
<dbReference type="OMA" id="WKERWTE"/>
<evidence type="ECO:0000256" key="5">
    <source>
        <dbReference type="ARBA" id="ARBA00023159"/>
    </source>
</evidence>
<evidence type="ECO:0000256" key="3">
    <source>
        <dbReference type="ARBA" id="ARBA00019693"/>
    </source>
</evidence>
<evidence type="ECO:0000256" key="9">
    <source>
        <dbReference type="SAM" id="MobiDB-lite"/>
    </source>
</evidence>
<gene>
    <name evidence="10" type="ORF">TCAL_01711</name>
</gene>
<dbReference type="AlphaFoldDB" id="A0A553PKU2"/>
<dbReference type="GO" id="GO:0016592">
    <property type="term" value="C:mediator complex"/>
    <property type="evidence" value="ECO:0007669"/>
    <property type="project" value="InterPro"/>
</dbReference>
<evidence type="ECO:0000313" key="10">
    <source>
        <dbReference type="EMBL" id="TRY78301.1"/>
    </source>
</evidence>
<keyword evidence="7" id="KW-0539">Nucleus</keyword>
<keyword evidence="11" id="KW-1185">Reference proteome</keyword>
<keyword evidence="5" id="KW-0010">Activator</keyword>
<dbReference type="STRING" id="6832.A0A553PKU2"/>
<dbReference type="Pfam" id="PF11277">
    <property type="entry name" value="Med24_N"/>
    <property type="match status" value="1"/>
</dbReference>
<name>A0A553PKU2_TIGCA</name>
<dbReference type="GO" id="GO:0003712">
    <property type="term" value="F:transcription coregulator activity"/>
    <property type="evidence" value="ECO:0007669"/>
    <property type="project" value="TreeGrafter"/>
</dbReference>
<protein>
    <recommendedName>
        <fullName evidence="3">Mediator of RNA polymerase II transcription subunit 24</fullName>
    </recommendedName>
    <alternativeName>
        <fullName evidence="8">Mediator complex subunit 24</fullName>
    </alternativeName>
</protein>
<dbReference type="Proteomes" id="UP000318571">
    <property type="component" value="Chromosome 11"/>
</dbReference>
<dbReference type="PANTHER" id="PTHR12898">
    <property type="entry name" value="MEDIATOR OF RNA POLYMERASE II TRANSCRIPTION SUBUNIT 24"/>
    <property type="match status" value="1"/>
</dbReference>
<evidence type="ECO:0000256" key="6">
    <source>
        <dbReference type="ARBA" id="ARBA00023163"/>
    </source>
</evidence>
<keyword evidence="4" id="KW-0805">Transcription regulation</keyword>
<dbReference type="GO" id="GO:0060261">
    <property type="term" value="P:positive regulation of transcription initiation by RNA polymerase II"/>
    <property type="evidence" value="ECO:0007669"/>
    <property type="project" value="TreeGrafter"/>
</dbReference>
<evidence type="ECO:0000256" key="4">
    <source>
        <dbReference type="ARBA" id="ARBA00023015"/>
    </source>
</evidence>
<comment type="similarity">
    <text evidence="2">Belongs to the Mediator complex subunit 24 family.</text>
</comment>
<evidence type="ECO:0000256" key="8">
    <source>
        <dbReference type="ARBA" id="ARBA00031960"/>
    </source>
</evidence>
<organism evidence="10 11">
    <name type="scientific">Tigriopus californicus</name>
    <name type="common">Marine copepod</name>
    <dbReference type="NCBI Taxonomy" id="6832"/>
    <lineage>
        <taxon>Eukaryota</taxon>
        <taxon>Metazoa</taxon>
        <taxon>Ecdysozoa</taxon>
        <taxon>Arthropoda</taxon>
        <taxon>Crustacea</taxon>
        <taxon>Multicrustacea</taxon>
        <taxon>Hexanauplia</taxon>
        <taxon>Copepoda</taxon>
        <taxon>Harpacticoida</taxon>
        <taxon>Harpacticidae</taxon>
        <taxon>Tigriopus</taxon>
    </lineage>
</organism>
<comment type="caution">
    <text evidence="10">The sequence shown here is derived from an EMBL/GenBank/DDBJ whole genome shotgun (WGS) entry which is preliminary data.</text>
</comment>
<evidence type="ECO:0000313" key="11">
    <source>
        <dbReference type="Proteomes" id="UP000318571"/>
    </source>
</evidence>
<sequence>MMTLDPIQTTSGAIQSLLIRAWRERWSDVQWGIQIKTLIHRGCTGDTYQLSQILLNQALMGPSPNGLVLGFLRHSLASQVVSHASVLSAVAAFQDWHKPHGSGALLDLITSAQGHVTCKGRPEDCVQLAVALLQVHGWLLQLLSATFQRLERLRDSKIDSRNYRRAVDALTFFTQSDFGLTLLYIGRGEDRETHSQVVAAGKKVADLARQAHLFDQEPAALKVELNQILTALKAPEPMRIPSPPVPMSHVGSLQPMLAYEALLHPTSDLVSLSRQIYAYGHGQSLSFAELAFQVLQSCLVSFSPHYQFDVIRWDAFLFWRLPTLIEQLALLMKVETAQLKTPTDLYQAFEKLLSCHTLLNAVDAGGECNIIKILLGVLGRISPRLMTETEVDDVLNGRAAKMIPPPEPKTMTGVNPDFNEYAGMPSRKIELTLKAESTMDSILMTLDTDYTKPDSMEDLLGVLAHIIQGDSADKLLGASVAIGKFPEFIRSMVKFNQQAQESQGESVKNSLLRAALFDMTFLMLIYSAQRSGSEIVLAEAKGTFVEGWLRDMFIEDGNVKPIHQDSPGENTMVDNLLQQLHSGDLRTQVVKWQNVCANIHLAMKEMVFASSSKMLDANSFKKMTQTLCSKLCALPVCVLTWLISYKSCVADSKLRMGHIIHEFLILLDQEEVFVSDMPHKTERLALMRTILSRVLKDVGIVPQSASFKSQPPSLLANNSESLNIALKKEWIKITTLGRLEISNAYNLLELYKTGGAIWFTSVLIDELFSIVYQDQLDKWSNLLVSIFHIDLEQCTLALLLRVIPAYLTCRNKKYRLTDPHGTTVAKVLVSCLYSVLIPDHLNFKNPAKPGKKRSIAQTDWENDLPTAKMHKILGDIGEEESSATPSSSFSALPNTHTPKSELNKDDFNGSTVSQATKFFLTVLHAISQESTLTPAVHFTVKFLEQAALQGKSKSRLIFHHLNTQTILTLIKIVPELFTIGFAAQLFDNSSSTGRKNMARTICLLRNIHRKRDLTKGES</sequence>
<comment type="subcellular location">
    <subcellularLocation>
        <location evidence="1">Nucleus</location>
    </subcellularLocation>
</comment>
<dbReference type="InterPro" id="IPR021429">
    <property type="entry name" value="Mediator_Med24"/>
</dbReference>
<evidence type="ECO:0000256" key="7">
    <source>
        <dbReference type="ARBA" id="ARBA00023242"/>
    </source>
</evidence>